<reference evidence="14 15" key="1">
    <citation type="submission" date="2020-04" db="EMBL/GenBank/DDBJ databases">
        <title>Draft Whole-Genome sequence of Marichromatium bheemlicum DSM 18632, type strain.</title>
        <authorList>
            <person name="Kyndt J.A."/>
            <person name="Meyer T.E."/>
        </authorList>
    </citation>
    <scope>NUCLEOTIDE SEQUENCE [LARGE SCALE GENOMIC DNA]</scope>
    <source>
        <strain evidence="14 15">DSM 18632</strain>
    </source>
</reference>
<evidence type="ECO:0000256" key="1">
    <source>
        <dbReference type="ARBA" id="ARBA00008798"/>
    </source>
</evidence>
<dbReference type="InterPro" id="IPR000394">
    <property type="entry name" value="RNA_pol_sigma_54"/>
</dbReference>
<dbReference type="Gene3D" id="1.10.10.1330">
    <property type="entry name" value="RNA polymerase sigma-54 factor, core-binding domain"/>
    <property type="match status" value="1"/>
</dbReference>
<comment type="caution">
    <text evidence="14">The sequence shown here is derived from an EMBL/GenBank/DDBJ whole genome shotgun (WGS) entry which is preliminary data.</text>
</comment>
<dbReference type="Pfam" id="PF04963">
    <property type="entry name" value="Sigma54_CBD"/>
    <property type="match status" value="1"/>
</dbReference>
<dbReference type="Proteomes" id="UP000740754">
    <property type="component" value="Unassembled WGS sequence"/>
</dbReference>
<evidence type="ECO:0000256" key="11">
    <source>
        <dbReference type="SAM" id="MobiDB-lite"/>
    </source>
</evidence>
<keyword evidence="9 10" id="KW-0804">Transcription</keyword>
<evidence type="ECO:0000256" key="5">
    <source>
        <dbReference type="ARBA" id="ARBA00022695"/>
    </source>
</evidence>
<dbReference type="NCBIfam" id="TIGR02395">
    <property type="entry name" value="rpoN_sigma"/>
    <property type="match status" value="1"/>
</dbReference>
<protein>
    <recommendedName>
        <fullName evidence="2 10">RNA polymerase sigma-54 factor</fullName>
    </recommendedName>
</protein>
<dbReference type="NCBIfam" id="NF004595">
    <property type="entry name" value="PRK05932.1-2"/>
    <property type="match status" value="1"/>
</dbReference>
<proteinExistence type="inferred from homology"/>
<dbReference type="Pfam" id="PF00309">
    <property type="entry name" value="Sigma54_AID"/>
    <property type="match status" value="1"/>
</dbReference>
<dbReference type="PROSITE" id="PS00718">
    <property type="entry name" value="SIGMA54_2"/>
    <property type="match status" value="1"/>
</dbReference>
<dbReference type="PANTHER" id="PTHR32248:SF4">
    <property type="entry name" value="RNA POLYMERASE SIGMA-54 FACTOR"/>
    <property type="match status" value="1"/>
</dbReference>
<dbReference type="Gene3D" id="1.10.10.60">
    <property type="entry name" value="Homeodomain-like"/>
    <property type="match status" value="1"/>
</dbReference>
<dbReference type="EMBL" id="JAAXKX010000016">
    <property type="protein sequence ID" value="NKN33846.1"/>
    <property type="molecule type" value="Genomic_DNA"/>
</dbReference>
<feature type="domain" description="RNA polymerase sigma factor 54 core-binding" evidence="13">
    <location>
        <begin position="130"/>
        <end position="318"/>
    </location>
</feature>
<dbReference type="RefSeq" id="WP_168669810.1">
    <property type="nucleotide sequence ID" value="NZ_JAAXKX010000016.1"/>
</dbReference>
<keyword evidence="8 10" id="KW-0238">DNA-binding</keyword>
<dbReference type="GO" id="GO:0003899">
    <property type="term" value="F:DNA-directed RNA polymerase activity"/>
    <property type="evidence" value="ECO:0007669"/>
    <property type="project" value="UniProtKB-EC"/>
</dbReference>
<dbReference type="PIRSF" id="PIRSF000774">
    <property type="entry name" value="RpoN"/>
    <property type="match status" value="1"/>
</dbReference>
<comment type="similarity">
    <text evidence="1 10">Belongs to the sigma-54 factor family.</text>
</comment>
<evidence type="ECO:0000256" key="6">
    <source>
        <dbReference type="ARBA" id="ARBA00023015"/>
    </source>
</evidence>
<dbReference type="PANTHER" id="PTHR32248">
    <property type="entry name" value="RNA POLYMERASE SIGMA-54 FACTOR"/>
    <property type="match status" value="1"/>
</dbReference>
<keyword evidence="15" id="KW-1185">Reference proteome</keyword>
<keyword evidence="3 10" id="KW-0240">DNA-directed RNA polymerase</keyword>
<evidence type="ECO:0000256" key="7">
    <source>
        <dbReference type="ARBA" id="ARBA00023082"/>
    </source>
</evidence>
<keyword evidence="4 10" id="KW-0808">Transferase</keyword>
<dbReference type="InterPro" id="IPR007634">
    <property type="entry name" value="RNA_pol_sigma_54_DNA-bd"/>
</dbReference>
<feature type="region of interest" description="Disordered" evidence="11">
    <location>
        <begin position="58"/>
        <end position="100"/>
    </location>
</feature>
<dbReference type="InterPro" id="IPR007046">
    <property type="entry name" value="RNA_pol_sigma_54_core-bd"/>
</dbReference>
<dbReference type="InterPro" id="IPR038709">
    <property type="entry name" value="RpoN_core-bd_sf"/>
</dbReference>
<dbReference type="Pfam" id="PF04552">
    <property type="entry name" value="Sigma54_DBD"/>
    <property type="match status" value="1"/>
</dbReference>
<name>A0ABX1ICM7_9GAMM</name>
<keyword evidence="5 10" id="KW-0548">Nucleotidyltransferase</keyword>
<evidence type="ECO:0000256" key="2">
    <source>
        <dbReference type="ARBA" id="ARBA00019942"/>
    </source>
</evidence>
<gene>
    <name evidence="14" type="ORF">HF203_11505</name>
</gene>
<comment type="function">
    <text evidence="10">Sigma factors are initiation factors that promote the attachment of RNA polymerase to specific initiation sites and are then released.</text>
</comment>
<dbReference type="NCBIfam" id="NF009118">
    <property type="entry name" value="PRK12469.1"/>
    <property type="match status" value="1"/>
</dbReference>
<evidence type="ECO:0000259" key="12">
    <source>
        <dbReference type="Pfam" id="PF04552"/>
    </source>
</evidence>
<organism evidence="14 15">
    <name type="scientific">Marichromatium bheemlicum</name>
    <dbReference type="NCBI Taxonomy" id="365339"/>
    <lineage>
        <taxon>Bacteria</taxon>
        <taxon>Pseudomonadati</taxon>
        <taxon>Pseudomonadota</taxon>
        <taxon>Gammaproteobacteria</taxon>
        <taxon>Chromatiales</taxon>
        <taxon>Chromatiaceae</taxon>
        <taxon>Marichromatium</taxon>
    </lineage>
</organism>
<evidence type="ECO:0000313" key="14">
    <source>
        <dbReference type="EMBL" id="NKN33846.1"/>
    </source>
</evidence>
<keyword evidence="7 10" id="KW-0731">Sigma factor</keyword>
<accession>A0ABX1ICM7</accession>
<dbReference type="PRINTS" id="PR00045">
    <property type="entry name" value="SIGMA54FCT"/>
</dbReference>
<evidence type="ECO:0000256" key="9">
    <source>
        <dbReference type="ARBA" id="ARBA00023163"/>
    </source>
</evidence>
<evidence type="ECO:0000256" key="8">
    <source>
        <dbReference type="ARBA" id="ARBA00023125"/>
    </source>
</evidence>
<keyword evidence="6 10" id="KW-0805">Transcription regulation</keyword>
<feature type="compositionally biased region" description="Basic and acidic residues" evidence="11">
    <location>
        <begin position="68"/>
        <end position="86"/>
    </location>
</feature>
<sequence>MKQTIQLRLGQHLTMTPQLQQAIRLLQLSTLELQKEIQEALDSNLMLEEAEEADRFAGNGEDTANGEHGPEELHANDQGSAERELQSETNQIPEELPVDTQWTDVYDSYLPPSSQGGTENADFDPFLHQSRPQTLHDHLIWQLNLTRLSERDEMIAEAVIDAIDARGYLRADLEELLATLGDDQISAEEVATMVHRVQSFDPPGVGARDLAECLQIQLRQLPTETPQRDLALAICRDGFEYLPRKDIAALMRRFKQGEAEIRNALALICRLHPHPGDLIAQEPPEYVVPDIFVRKQNGRWSVELNPESTPKLRVNADYARLIRRADTSTDGVTLRNHLQEARWFIKSLASRNDTVLRVGAKIVEMQQAFFDHGEEAMRPMVLRDVAEALELHESTVSRVTTQKYMHTPRGTLEFKYFFSSHVSTTSGGECSSTAIRALIRKLIAAEPARKPLSDSKIAAELAERGIQVARRTVAKYREAMGIPPSNERKRLA</sequence>
<dbReference type="PROSITE" id="PS50044">
    <property type="entry name" value="SIGMA54_3"/>
    <property type="match status" value="1"/>
</dbReference>
<evidence type="ECO:0000256" key="10">
    <source>
        <dbReference type="PIRNR" id="PIRNR000774"/>
    </source>
</evidence>
<evidence type="ECO:0000256" key="4">
    <source>
        <dbReference type="ARBA" id="ARBA00022679"/>
    </source>
</evidence>
<evidence type="ECO:0000313" key="15">
    <source>
        <dbReference type="Proteomes" id="UP000740754"/>
    </source>
</evidence>
<evidence type="ECO:0000256" key="3">
    <source>
        <dbReference type="ARBA" id="ARBA00022478"/>
    </source>
</evidence>
<evidence type="ECO:0000259" key="13">
    <source>
        <dbReference type="Pfam" id="PF04963"/>
    </source>
</evidence>
<dbReference type="PROSITE" id="PS00717">
    <property type="entry name" value="SIGMA54_1"/>
    <property type="match status" value="1"/>
</dbReference>
<feature type="domain" description="RNA polymerase sigma factor 54 DNA-binding" evidence="12">
    <location>
        <begin position="334"/>
        <end position="490"/>
    </location>
</feature>